<accession>A0A9N9K547</accession>
<dbReference type="EMBL" id="CAJVQA010039737">
    <property type="protein sequence ID" value="CAG8812313.1"/>
    <property type="molecule type" value="Genomic_DNA"/>
</dbReference>
<evidence type="ECO:0000313" key="1">
    <source>
        <dbReference type="EMBL" id="CAG8812313.1"/>
    </source>
</evidence>
<keyword evidence="2" id="KW-1185">Reference proteome</keyword>
<reference evidence="1" key="1">
    <citation type="submission" date="2021-06" db="EMBL/GenBank/DDBJ databases">
        <authorList>
            <person name="Kallberg Y."/>
            <person name="Tangrot J."/>
            <person name="Rosling A."/>
        </authorList>
    </citation>
    <scope>NUCLEOTIDE SEQUENCE</scope>
    <source>
        <strain evidence="1">FL966</strain>
    </source>
</reference>
<feature type="non-terminal residue" evidence="1">
    <location>
        <position position="1"/>
    </location>
</feature>
<protein>
    <submittedName>
        <fullName evidence="1">20666_t:CDS:1</fullName>
    </submittedName>
</protein>
<organism evidence="1 2">
    <name type="scientific">Cetraspora pellucida</name>
    <dbReference type="NCBI Taxonomy" id="1433469"/>
    <lineage>
        <taxon>Eukaryota</taxon>
        <taxon>Fungi</taxon>
        <taxon>Fungi incertae sedis</taxon>
        <taxon>Mucoromycota</taxon>
        <taxon>Glomeromycotina</taxon>
        <taxon>Glomeromycetes</taxon>
        <taxon>Diversisporales</taxon>
        <taxon>Gigasporaceae</taxon>
        <taxon>Cetraspora</taxon>
    </lineage>
</organism>
<sequence>SLNNTNEFYECENEGLDIIFYVELSSLHNNILENNESQKENIEFEIGRHIVSLISDGDGYSWLGKRQAKHPELNKQRDTFAFLERYNCKGLINIEILSDLNLVKVKYSHKMLHTRPRHVSTTSEIKKFIQDNVDISVPEIWHQVHDNHINGYENFSIQQAYY</sequence>
<dbReference type="AlphaFoldDB" id="A0A9N9K547"/>
<comment type="caution">
    <text evidence="1">The sequence shown here is derived from an EMBL/GenBank/DDBJ whole genome shotgun (WGS) entry which is preliminary data.</text>
</comment>
<gene>
    <name evidence="1" type="ORF">CPELLU_LOCUS18778</name>
</gene>
<evidence type="ECO:0000313" key="2">
    <source>
        <dbReference type="Proteomes" id="UP000789759"/>
    </source>
</evidence>
<dbReference type="Proteomes" id="UP000789759">
    <property type="component" value="Unassembled WGS sequence"/>
</dbReference>
<dbReference type="OrthoDB" id="2439498at2759"/>
<name>A0A9N9K547_9GLOM</name>
<proteinExistence type="predicted"/>